<reference evidence="4 5" key="1">
    <citation type="submission" date="2018-08" db="EMBL/GenBank/DDBJ databases">
        <title>Acidipila sp. 4G-K13, an acidobacterium isolated from forest soil.</title>
        <authorList>
            <person name="Gao Z.-H."/>
            <person name="Qiu L.-H."/>
        </authorList>
    </citation>
    <scope>NUCLEOTIDE SEQUENCE [LARGE SCALE GENOMIC DNA]</scope>
    <source>
        <strain evidence="4 5">4G-K13</strain>
    </source>
</reference>
<evidence type="ECO:0000313" key="5">
    <source>
        <dbReference type="Proteomes" id="UP000264702"/>
    </source>
</evidence>
<dbReference type="Pfam" id="PF18563">
    <property type="entry name" value="TubC_N"/>
    <property type="match status" value="1"/>
</dbReference>
<dbReference type="Proteomes" id="UP000264702">
    <property type="component" value="Unassembled WGS sequence"/>
</dbReference>
<dbReference type="InterPro" id="IPR025110">
    <property type="entry name" value="AMP-bd_C"/>
</dbReference>
<dbReference type="InterPro" id="IPR000873">
    <property type="entry name" value="AMP-dep_synth/lig_dom"/>
</dbReference>
<dbReference type="FunFam" id="2.30.38.10:FF:000001">
    <property type="entry name" value="Non-ribosomal peptide synthetase PvdI"/>
    <property type="match status" value="1"/>
</dbReference>
<dbReference type="PROSITE" id="PS00455">
    <property type="entry name" value="AMP_BINDING"/>
    <property type="match status" value="1"/>
</dbReference>
<evidence type="ECO:0000256" key="2">
    <source>
        <dbReference type="ARBA" id="ARBA00022553"/>
    </source>
</evidence>
<name>A0A372ILI6_9BACT</name>
<dbReference type="SUPFAM" id="SSF56801">
    <property type="entry name" value="Acetyl-CoA synthetase-like"/>
    <property type="match status" value="1"/>
</dbReference>
<dbReference type="Gene3D" id="1.10.10.1830">
    <property type="entry name" value="Non-ribosomal peptide synthase, adenylation domain"/>
    <property type="match status" value="1"/>
</dbReference>
<accession>A0A372ILI6</accession>
<evidence type="ECO:0000259" key="3">
    <source>
        <dbReference type="PROSITE" id="PS50075"/>
    </source>
</evidence>
<dbReference type="Gene3D" id="3.30.300.30">
    <property type="match status" value="1"/>
</dbReference>
<dbReference type="Pfam" id="PF00501">
    <property type="entry name" value="AMP-binding"/>
    <property type="match status" value="1"/>
</dbReference>
<dbReference type="InterPro" id="IPR023213">
    <property type="entry name" value="CAT-like_dom_sf"/>
</dbReference>
<dbReference type="InterPro" id="IPR044894">
    <property type="entry name" value="TubC_N_sf"/>
</dbReference>
<dbReference type="InterPro" id="IPR020806">
    <property type="entry name" value="PKS_PP-bd"/>
</dbReference>
<dbReference type="PANTHER" id="PTHR45527:SF1">
    <property type="entry name" value="FATTY ACID SYNTHASE"/>
    <property type="match status" value="1"/>
</dbReference>
<dbReference type="FunFam" id="3.30.300.30:FF:000010">
    <property type="entry name" value="Enterobactin synthetase component F"/>
    <property type="match status" value="1"/>
</dbReference>
<dbReference type="Gene3D" id="3.40.50.980">
    <property type="match status" value="2"/>
</dbReference>
<dbReference type="NCBIfam" id="TIGR01733">
    <property type="entry name" value="AA-adenyl-dom"/>
    <property type="match status" value="1"/>
</dbReference>
<dbReference type="GO" id="GO:0009239">
    <property type="term" value="P:enterobactin biosynthetic process"/>
    <property type="evidence" value="ECO:0007669"/>
    <property type="project" value="TreeGrafter"/>
</dbReference>
<dbReference type="GO" id="GO:0009366">
    <property type="term" value="C:enterobactin synthetase complex"/>
    <property type="evidence" value="ECO:0007669"/>
    <property type="project" value="TreeGrafter"/>
</dbReference>
<dbReference type="FunFam" id="3.30.559.10:FF:000012">
    <property type="entry name" value="Non-ribosomal peptide synthetase"/>
    <property type="match status" value="1"/>
</dbReference>
<dbReference type="InterPro" id="IPR045851">
    <property type="entry name" value="AMP-bd_C_sf"/>
</dbReference>
<dbReference type="InterPro" id="IPR001242">
    <property type="entry name" value="Condensation_dom"/>
</dbReference>
<evidence type="ECO:0000256" key="1">
    <source>
        <dbReference type="ARBA" id="ARBA00022450"/>
    </source>
</evidence>
<feature type="domain" description="Carrier" evidence="3">
    <location>
        <begin position="1038"/>
        <end position="1113"/>
    </location>
</feature>
<dbReference type="FunFam" id="3.40.50.12780:FF:000012">
    <property type="entry name" value="Non-ribosomal peptide synthetase"/>
    <property type="match status" value="1"/>
</dbReference>
<sequence length="1123" mass="125429">MRSTLEFLSELRVAGVMLSLEGESLKCSAPKGVLTAELCEELTGRKQEILSFLRISREAARSGSAGIPRVDRTRALPLSFSQQRLWFLHQLDAENPAYNMAAALQLTGPLHEAVLEDSLSGIVRRHEALRTCFAQKDGVPYAVIDDGPAWRMERIDLRHIPFELQEEEMLEAATRIGKRPFDLKTGPLFRAALLTLAPESHVLVLVMHHIISDGWSMGVFVQEFTELYRAGMEQREAALPPLPVQYADYAEWHRRWLEGGEVERQLVYWKAQLAGSPAVVQFPADHPRPRHETSDGHRVRMVLPAERMAELERFGQREGVTLFMVMLAAFKTLLYRYTGQTDVVVGSPSANRSRSEFHGLIGFFVNNLVLRTGFEGNPSFRDLLGRVREMTLQAYDHQEVPFERLVQALRPERDLNHAPLFQTMFSFQNFPLEDLELSGLTIRLIEMDFGTARYDLTVEAWPRHGELHIDFEYNTHLYDRETMEQLQRHFRSVLSAVVADPLQTVNEIPLLSTEERRQLLEEWNGTLEPEDEALCFHQHFERQAQRTPDCMAVVAGTEALTYAELNERANRVAQGLRAAGAGPESLVALYAERSAHLLAGLLGILKSGAAYLPLDPVYPKQRIAQILEDAKPRVVLTQNSLGAQLPEHDGRVLTLEEIFAPAESGALPNLESGVTANDPAYVIFTSGSTGRPKGVQIPHSALMNFLKSMRREPGFTEHDVLLAVTTISFDIAGLELYLPLLAGGQVHIALEPGNAERLMADMRHSAATVMQATPATWQLLLAAGWEGDRRLKVLCGGEALEAGLAQKLIERVRSVWNMYGPTETTIWSSVLELREIHDGRVPLGPPIRNTSFFVLDARREPVPAGVAGELLIGGEGLAHGYLHRPELTAEKFVPHPFSDVPGARLYRTGDLVRRRRDGTLEFSGRLDHQVKLRGYRIEPGEIEAALRRQPGIGDAVVLLRDADGDRQLVAYLAAGQKPQRPSVAALRAALRQELPEYMVPAKFVFLSEFPRTPNGKLDRAALPAPEESGQTAERAILPPRTAMQRSIARVFCELLKIDRVSIDDNLFDLGAHSLLIVQAHERLKREIDPELSLVSFFQYPTIGALAGFLERQQKTTTVSGGMA</sequence>
<dbReference type="Gene3D" id="3.30.559.30">
    <property type="entry name" value="Nonribosomal peptide synthetase, condensation domain"/>
    <property type="match status" value="1"/>
</dbReference>
<keyword evidence="5" id="KW-1185">Reference proteome</keyword>
<gene>
    <name evidence="4" type="ORF">D0Y96_14265</name>
</gene>
<dbReference type="GO" id="GO:0031177">
    <property type="term" value="F:phosphopantetheine binding"/>
    <property type="evidence" value="ECO:0007669"/>
    <property type="project" value="InterPro"/>
</dbReference>
<dbReference type="CDD" id="cd19531">
    <property type="entry name" value="LCL_NRPS-like"/>
    <property type="match status" value="1"/>
</dbReference>
<organism evidence="4 5">
    <name type="scientific">Paracidobacterium acidisoli</name>
    <dbReference type="NCBI Taxonomy" id="2303751"/>
    <lineage>
        <taxon>Bacteria</taxon>
        <taxon>Pseudomonadati</taxon>
        <taxon>Acidobacteriota</taxon>
        <taxon>Terriglobia</taxon>
        <taxon>Terriglobales</taxon>
        <taxon>Acidobacteriaceae</taxon>
        <taxon>Paracidobacterium</taxon>
    </lineage>
</organism>
<protein>
    <submittedName>
        <fullName evidence="4">Amino acid adenylation domain-containing protein</fullName>
    </submittedName>
</protein>
<dbReference type="RefSeq" id="WP_117301162.1">
    <property type="nucleotide sequence ID" value="NZ_QVQT02000005.1"/>
</dbReference>
<dbReference type="SUPFAM" id="SSF47336">
    <property type="entry name" value="ACP-like"/>
    <property type="match status" value="1"/>
</dbReference>
<dbReference type="InterPro" id="IPR010071">
    <property type="entry name" value="AA_adenyl_dom"/>
</dbReference>
<dbReference type="AlphaFoldDB" id="A0A372ILI6"/>
<keyword evidence="2" id="KW-0597">Phosphoprotein</keyword>
<dbReference type="FunFam" id="3.40.50.980:FF:000001">
    <property type="entry name" value="Non-ribosomal peptide synthetase"/>
    <property type="match status" value="1"/>
</dbReference>
<dbReference type="PROSITE" id="PS50075">
    <property type="entry name" value="CARRIER"/>
    <property type="match status" value="1"/>
</dbReference>
<comment type="caution">
    <text evidence="4">The sequence shown here is derived from an EMBL/GenBank/DDBJ whole genome shotgun (WGS) entry which is preliminary data.</text>
</comment>
<dbReference type="GO" id="GO:0005829">
    <property type="term" value="C:cytosol"/>
    <property type="evidence" value="ECO:0007669"/>
    <property type="project" value="TreeGrafter"/>
</dbReference>
<dbReference type="InterPro" id="IPR020845">
    <property type="entry name" value="AMP-binding_CS"/>
</dbReference>
<keyword evidence="1" id="KW-0596">Phosphopantetheine</keyword>
<dbReference type="SMART" id="SM00823">
    <property type="entry name" value="PKS_PP"/>
    <property type="match status" value="1"/>
</dbReference>
<dbReference type="CDD" id="cd12116">
    <property type="entry name" value="A_NRPS_Ta1_like"/>
    <property type="match status" value="1"/>
</dbReference>
<dbReference type="EMBL" id="QVQT01000005">
    <property type="protein sequence ID" value="RFU15621.1"/>
    <property type="molecule type" value="Genomic_DNA"/>
</dbReference>
<dbReference type="InterPro" id="IPR036736">
    <property type="entry name" value="ACP-like_sf"/>
</dbReference>
<dbReference type="Gene3D" id="3.30.559.10">
    <property type="entry name" value="Chloramphenicol acetyltransferase-like domain"/>
    <property type="match status" value="1"/>
</dbReference>
<dbReference type="Pfam" id="PF13193">
    <property type="entry name" value="AMP-binding_C"/>
    <property type="match status" value="1"/>
</dbReference>
<dbReference type="Gene3D" id="2.30.38.10">
    <property type="entry name" value="Luciferase, Domain 3"/>
    <property type="match status" value="1"/>
</dbReference>
<dbReference type="SUPFAM" id="SSF52777">
    <property type="entry name" value="CoA-dependent acyltransferases"/>
    <property type="match status" value="2"/>
</dbReference>
<dbReference type="InterPro" id="IPR009081">
    <property type="entry name" value="PP-bd_ACP"/>
</dbReference>
<dbReference type="Gene3D" id="1.10.1200.10">
    <property type="entry name" value="ACP-like"/>
    <property type="match status" value="1"/>
</dbReference>
<dbReference type="OrthoDB" id="110547at2"/>
<dbReference type="Pfam" id="PF00668">
    <property type="entry name" value="Condensation"/>
    <property type="match status" value="1"/>
</dbReference>
<dbReference type="GO" id="GO:0047527">
    <property type="term" value="F:2,3-dihydroxybenzoate-serine ligase activity"/>
    <property type="evidence" value="ECO:0007669"/>
    <property type="project" value="TreeGrafter"/>
</dbReference>
<dbReference type="GO" id="GO:0043041">
    <property type="term" value="P:amino acid activation for nonribosomal peptide biosynthetic process"/>
    <property type="evidence" value="ECO:0007669"/>
    <property type="project" value="TreeGrafter"/>
</dbReference>
<dbReference type="PANTHER" id="PTHR45527">
    <property type="entry name" value="NONRIBOSOMAL PEPTIDE SYNTHETASE"/>
    <property type="match status" value="1"/>
</dbReference>
<evidence type="ECO:0000313" key="4">
    <source>
        <dbReference type="EMBL" id="RFU15621.1"/>
    </source>
</evidence>
<dbReference type="Pfam" id="PF00550">
    <property type="entry name" value="PP-binding"/>
    <property type="match status" value="1"/>
</dbReference>
<proteinExistence type="predicted"/>
<dbReference type="InterPro" id="IPR041464">
    <property type="entry name" value="TubC_N"/>
</dbReference>